<dbReference type="SUPFAM" id="SSF103473">
    <property type="entry name" value="MFS general substrate transporter"/>
    <property type="match status" value="1"/>
</dbReference>
<feature type="transmembrane region" description="Helical" evidence="7">
    <location>
        <begin position="244"/>
        <end position="261"/>
    </location>
</feature>
<organism evidence="9 10">
    <name type="scientific">Pseudomonas syringae pv. aceris</name>
    <dbReference type="NCBI Taxonomy" id="199198"/>
    <lineage>
        <taxon>Bacteria</taxon>
        <taxon>Pseudomonadati</taxon>
        <taxon>Pseudomonadota</taxon>
        <taxon>Gammaproteobacteria</taxon>
        <taxon>Pseudomonadales</taxon>
        <taxon>Pseudomonadaceae</taxon>
        <taxon>Pseudomonas</taxon>
        <taxon>Pseudomonas syringae</taxon>
    </lineage>
</organism>
<feature type="transmembrane region" description="Helical" evidence="7">
    <location>
        <begin position="59"/>
        <end position="78"/>
    </location>
</feature>
<evidence type="ECO:0000313" key="10">
    <source>
        <dbReference type="Proteomes" id="UP000050297"/>
    </source>
</evidence>
<dbReference type="InterPro" id="IPR020846">
    <property type="entry name" value="MFS_dom"/>
</dbReference>
<dbReference type="PROSITE" id="PS50850">
    <property type="entry name" value="MFS"/>
    <property type="match status" value="1"/>
</dbReference>
<dbReference type="EMBL" id="LJPM01000589">
    <property type="protein sequence ID" value="KPW09184.1"/>
    <property type="molecule type" value="Genomic_DNA"/>
</dbReference>
<evidence type="ECO:0000256" key="2">
    <source>
        <dbReference type="ARBA" id="ARBA00022448"/>
    </source>
</evidence>
<feature type="transmembrane region" description="Helical" evidence="7">
    <location>
        <begin position="419"/>
        <end position="438"/>
    </location>
</feature>
<feature type="domain" description="Major facilitator superfamily (MFS) profile" evidence="8">
    <location>
        <begin position="25"/>
        <end position="462"/>
    </location>
</feature>
<reference evidence="9 10" key="1">
    <citation type="submission" date="2015-09" db="EMBL/GenBank/DDBJ databases">
        <title>Genome announcement of multiple Pseudomonas syringae strains.</title>
        <authorList>
            <person name="Thakur S."/>
            <person name="Wang P.W."/>
            <person name="Gong Y."/>
            <person name="Weir B.S."/>
            <person name="Guttman D.S."/>
        </authorList>
    </citation>
    <scope>NUCLEOTIDE SEQUENCE [LARGE SCALE GENOMIC DNA]</scope>
    <source>
        <strain evidence="9 10">ICMP2802</strain>
    </source>
</reference>
<evidence type="ECO:0000256" key="1">
    <source>
        <dbReference type="ARBA" id="ARBA00004651"/>
    </source>
</evidence>
<keyword evidence="2" id="KW-0813">Transport</keyword>
<proteinExistence type="predicted"/>
<evidence type="ECO:0000256" key="5">
    <source>
        <dbReference type="ARBA" id="ARBA00022989"/>
    </source>
</evidence>
<evidence type="ECO:0000256" key="7">
    <source>
        <dbReference type="SAM" id="Phobius"/>
    </source>
</evidence>
<feature type="transmembrane region" description="Helical" evidence="7">
    <location>
        <begin position="374"/>
        <end position="398"/>
    </location>
</feature>
<dbReference type="Gene3D" id="1.20.1720.10">
    <property type="entry name" value="Multidrug resistance protein D"/>
    <property type="match status" value="1"/>
</dbReference>
<dbReference type="GO" id="GO:0022857">
    <property type="term" value="F:transmembrane transporter activity"/>
    <property type="evidence" value="ECO:0007669"/>
    <property type="project" value="InterPro"/>
</dbReference>
<keyword evidence="4 7" id="KW-0812">Transmembrane</keyword>
<feature type="transmembrane region" description="Helical" evidence="7">
    <location>
        <begin position="20"/>
        <end position="38"/>
    </location>
</feature>
<feature type="transmembrane region" description="Helical" evidence="7">
    <location>
        <begin position="501"/>
        <end position="523"/>
    </location>
</feature>
<dbReference type="PANTHER" id="PTHR23501">
    <property type="entry name" value="MAJOR FACILITATOR SUPERFAMILY"/>
    <property type="match status" value="1"/>
</dbReference>
<comment type="caution">
    <text evidence="9">The sequence shown here is derived from an EMBL/GenBank/DDBJ whole genome shotgun (WGS) entry which is preliminary data.</text>
</comment>
<keyword evidence="3" id="KW-1003">Cell membrane</keyword>
<feature type="transmembrane region" description="Helical" evidence="7">
    <location>
        <begin position="318"/>
        <end position="335"/>
    </location>
</feature>
<evidence type="ECO:0000256" key="4">
    <source>
        <dbReference type="ARBA" id="ARBA00022692"/>
    </source>
</evidence>
<dbReference type="InterPro" id="IPR036259">
    <property type="entry name" value="MFS_trans_sf"/>
</dbReference>
<evidence type="ECO:0000256" key="6">
    <source>
        <dbReference type="ARBA" id="ARBA00023136"/>
    </source>
</evidence>
<dbReference type="Gene3D" id="1.20.1250.20">
    <property type="entry name" value="MFS general substrate transporter like domains"/>
    <property type="match status" value="1"/>
</dbReference>
<dbReference type="FunFam" id="1.20.1720.10:FF:000004">
    <property type="entry name" value="EmrB/QacA family drug resistance transporter"/>
    <property type="match status" value="1"/>
</dbReference>
<feature type="transmembrane region" description="Helical" evidence="7">
    <location>
        <begin position="347"/>
        <end position="368"/>
    </location>
</feature>
<dbReference type="PANTHER" id="PTHR23501:SF191">
    <property type="entry name" value="VACUOLAR BASIC AMINO ACID TRANSPORTER 4"/>
    <property type="match status" value="1"/>
</dbReference>
<keyword evidence="5 7" id="KW-1133">Transmembrane helix</keyword>
<sequence>MNMCTSETAAVIETAPREFWPSFLAMSGIALVSMIVALDQTVISTALPSIIADLHGFELYAWVANAYLLASISTVPIFGRLGDVYGRKRFVVASIVIFTVASILCGMSSSMEMLIASRALQGIGGGILVATAFPSASDLFPEARTRVKWQVLISSAYGIGTAAGPSLGGLLTEAFGWRSTFLINLPVGVLCLFCVLRYLPDIRQFKAAGSQRPKIDFAGAGVLAVALICLELFAHGMADNGFDTRNGLTLLMGCLALWGFIKIEGRTPNAIVPLDLFRNRDLVKLLLLSLGVGFSLFGFMLYVPLLLQGGFGLTPKEAGIVATPFAAFIAVGSMINTRVIVRLERPVLAVTFGFTLIAIAALCLHQVGGTDIKTLVSLSVVVAGIGLGFCVNNLNVFSHGIVGRERFGVSTALMQTTRMMGGMIGTTLIGAIVAHTYASGIRSAAPAVLASTNDAALRSTLENPQVLMGGQAGDSLARYAAAQGISLPELLSYCRAHLIDAIQAGFLFLGIVGACAIFITFRLRQLRLDAHKR</sequence>
<dbReference type="AlphaFoldDB" id="A0A0P9J197"/>
<protein>
    <submittedName>
        <fullName evidence="9">Drug resistance transporter, EmrB/QacA subfamily protein</fullName>
    </submittedName>
</protein>
<dbReference type="InterPro" id="IPR011701">
    <property type="entry name" value="MFS"/>
</dbReference>
<comment type="subcellular location">
    <subcellularLocation>
        <location evidence="1">Cell membrane</location>
        <topology evidence="1">Multi-pass membrane protein</topology>
    </subcellularLocation>
</comment>
<evidence type="ECO:0000256" key="3">
    <source>
        <dbReference type="ARBA" id="ARBA00022475"/>
    </source>
</evidence>
<keyword evidence="6 7" id="KW-0472">Membrane</keyword>
<feature type="transmembrane region" description="Helical" evidence="7">
    <location>
        <begin position="90"/>
        <end position="107"/>
    </location>
</feature>
<accession>A0A0P9J197</accession>
<feature type="transmembrane region" description="Helical" evidence="7">
    <location>
        <begin position="282"/>
        <end position="306"/>
    </location>
</feature>
<feature type="transmembrane region" description="Helical" evidence="7">
    <location>
        <begin position="217"/>
        <end position="238"/>
    </location>
</feature>
<dbReference type="GO" id="GO:0005886">
    <property type="term" value="C:plasma membrane"/>
    <property type="evidence" value="ECO:0007669"/>
    <property type="project" value="UniProtKB-SubCell"/>
</dbReference>
<dbReference type="Proteomes" id="UP000050297">
    <property type="component" value="Unassembled WGS sequence"/>
</dbReference>
<evidence type="ECO:0000259" key="8">
    <source>
        <dbReference type="PROSITE" id="PS50850"/>
    </source>
</evidence>
<dbReference type="PATRIC" id="fig|199198.5.peg.4867"/>
<gene>
    <name evidence="9" type="ORF">ALO91_03418</name>
</gene>
<feature type="transmembrane region" description="Helical" evidence="7">
    <location>
        <begin position="175"/>
        <end position="196"/>
    </location>
</feature>
<dbReference type="Pfam" id="PF07690">
    <property type="entry name" value="MFS_1"/>
    <property type="match status" value="1"/>
</dbReference>
<name>A0A0P9J197_PSESX</name>
<evidence type="ECO:0000313" key="9">
    <source>
        <dbReference type="EMBL" id="KPW09184.1"/>
    </source>
</evidence>